<evidence type="ECO:0000256" key="4">
    <source>
        <dbReference type="ARBA" id="ARBA00022989"/>
    </source>
</evidence>
<gene>
    <name evidence="8" type="ORF">APAL1065_LOCUS14913</name>
    <name evidence="9" type="ORF">APAL1065_LOCUS14914</name>
</gene>
<feature type="compositionally biased region" description="Basic residues" evidence="7">
    <location>
        <begin position="42"/>
        <end position="63"/>
    </location>
</feature>
<reference evidence="9" key="1">
    <citation type="submission" date="2021-01" db="EMBL/GenBank/DDBJ databases">
        <authorList>
            <person name="Corre E."/>
            <person name="Pelletier E."/>
            <person name="Niang G."/>
            <person name="Scheremetjew M."/>
            <person name="Finn R."/>
            <person name="Kale V."/>
            <person name="Holt S."/>
            <person name="Cochrane G."/>
            <person name="Meng A."/>
            <person name="Brown T."/>
            <person name="Cohen L."/>
        </authorList>
    </citation>
    <scope>NUCLEOTIDE SEQUENCE</scope>
    <source>
        <strain evidence="9">CCMP125</strain>
    </source>
</reference>
<evidence type="ECO:0000256" key="3">
    <source>
        <dbReference type="ARBA" id="ARBA00022692"/>
    </source>
</evidence>
<keyword evidence="4" id="KW-1133">Transmembrane helix</keyword>
<name>A0A6U3BF08_9STRA</name>
<dbReference type="GO" id="GO:0005737">
    <property type="term" value="C:cytoplasm"/>
    <property type="evidence" value="ECO:0007669"/>
    <property type="project" value="TreeGrafter"/>
</dbReference>
<dbReference type="EMBL" id="HBHT01022240">
    <property type="protein sequence ID" value="CAD9972273.1"/>
    <property type="molecule type" value="Transcribed_RNA"/>
</dbReference>
<feature type="region of interest" description="Disordered" evidence="7">
    <location>
        <begin position="42"/>
        <end position="65"/>
    </location>
</feature>
<dbReference type="EMBL" id="HBHT01022241">
    <property type="protein sequence ID" value="CAD9972275.1"/>
    <property type="molecule type" value="Transcribed_RNA"/>
</dbReference>
<dbReference type="PANTHER" id="PTHR11266">
    <property type="entry name" value="PEROXISOMAL MEMBRANE PROTEIN 2, PXMP2 MPV17"/>
    <property type="match status" value="1"/>
</dbReference>
<evidence type="ECO:0000313" key="8">
    <source>
        <dbReference type="EMBL" id="CAD9972273.1"/>
    </source>
</evidence>
<feature type="region of interest" description="Disordered" evidence="7">
    <location>
        <begin position="126"/>
        <end position="146"/>
    </location>
</feature>
<feature type="region of interest" description="Disordered" evidence="7">
    <location>
        <begin position="1"/>
        <end position="28"/>
    </location>
</feature>
<evidence type="ECO:0008006" key="10">
    <source>
        <dbReference type="Google" id="ProtNLM"/>
    </source>
</evidence>
<evidence type="ECO:0000256" key="2">
    <source>
        <dbReference type="ARBA" id="ARBA00006824"/>
    </source>
</evidence>
<dbReference type="GO" id="GO:0016020">
    <property type="term" value="C:membrane"/>
    <property type="evidence" value="ECO:0007669"/>
    <property type="project" value="UniProtKB-SubCell"/>
</dbReference>
<comment type="similarity">
    <text evidence="2 6">Belongs to the peroxisomal membrane protein PXMP2/4 family.</text>
</comment>
<comment type="subcellular location">
    <subcellularLocation>
        <location evidence="1">Membrane</location>
        <topology evidence="1">Multi-pass membrane protein</topology>
    </subcellularLocation>
</comment>
<feature type="compositionally biased region" description="Basic and acidic residues" evidence="7">
    <location>
        <begin position="135"/>
        <end position="146"/>
    </location>
</feature>
<feature type="compositionally biased region" description="Polar residues" evidence="7">
    <location>
        <begin position="1"/>
        <end position="20"/>
    </location>
</feature>
<evidence type="ECO:0000256" key="6">
    <source>
        <dbReference type="RuleBase" id="RU363053"/>
    </source>
</evidence>
<keyword evidence="5" id="KW-0472">Membrane</keyword>
<protein>
    <recommendedName>
        <fullName evidence="10">Mpv17/PMP22 family protein</fullName>
    </recommendedName>
</protein>
<proteinExistence type="inferred from homology"/>
<evidence type="ECO:0000256" key="5">
    <source>
        <dbReference type="ARBA" id="ARBA00023136"/>
    </source>
</evidence>
<evidence type="ECO:0000256" key="1">
    <source>
        <dbReference type="ARBA" id="ARBA00004141"/>
    </source>
</evidence>
<evidence type="ECO:0000256" key="7">
    <source>
        <dbReference type="SAM" id="MobiDB-lite"/>
    </source>
</evidence>
<dbReference type="InterPro" id="IPR007248">
    <property type="entry name" value="Mpv17_PMP22"/>
</dbReference>
<dbReference type="Pfam" id="PF04117">
    <property type="entry name" value="Mpv17_PMP22"/>
    <property type="match status" value="1"/>
</dbReference>
<sequence>MNTLTRSSSATSRMAIQSRNGALRPPSATGTITAAVARRGYAHRKSKSIQKRHPKQQWKRPGPRRTVLPAAQAPRTTYTADKSFSWVDWYARQLEESPLFTKCLTSGIISGAGDFTCQAIMHWRSNPQETSDNPNDNKNDTQNDNKDDTTWFPWWDRMRTTHFMILGTNLVGPVIHVWYGQLARALPGTQAWAVAQRVLVDQLLFSPLFLNVWLTSLWTLEDWHKDATEKRSWTTTLQDLKEAWPVLLPANWCLWIPAQMINFRFVPLPYQVLFSNGVAFAWNVFLSYTSTSPSLTTPPPSHEPTVVDAVVA</sequence>
<accession>A0A6U3BF08</accession>
<organism evidence="9">
    <name type="scientific">Entomoneis paludosa</name>
    <dbReference type="NCBI Taxonomy" id="265537"/>
    <lineage>
        <taxon>Eukaryota</taxon>
        <taxon>Sar</taxon>
        <taxon>Stramenopiles</taxon>
        <taxon>Ochrophyta</taxon>
        <taxon>Bacillariophyta</taxon>
        <taxon>Bacillariophyceae</taxon>
        <taxon>Bacillariophycidae</taxon>
        <taxon>Entomoneidaceae</taxon>
        <taxon>Entomoneis</taxon>
    </lineage>
</organism>
<evidence type="ECO:0000313" key="9">
    <source>
        <dbReference type="EMBL" id="CAD9972275.1"/>
    </source>
</evidence>
<keyword evidence="3" id="KW-0812">Transmembrane</keyword>
<dbReference type="AlphaFoldDB" id="A0A6U3BF08"/>